<dbReference type="PANTHER" id="PTHR33570:SF10">
    <property type="entry name" value="GAMMA-CARBOXYMUCONOLACTONE DECARBOXYLASE"/>
    <property type="match status" value="1"/>
</dbReference>
<dbReference type="SUPFAM" id="SSF69118">
    <property type="entry name" value="AhpD-like"/>
    <property type="match status" value="1"/>
</dbReference>
<dbReference type="EMBL" id="BNJK01000002">
    <property type="protein sequence ID" value="GHP00135.1"/>
    <property type="molecule type" value="Genomic_DNA"/>
</dbReference>
<dbReference type="Gene3D" id="1.20.1290.10">
    <property type="entry name" value="AhpD-like"/>
    <property type="match status" value="1"/>
</dbReference>
<keyword evidence="3" id="KW-1185">Reference proteome</keyword>
<gene>
    <name evidence="2" type="ORF">KSF_101820</name>
</gene>
<dbReference type="Proteomes" id="UP000597444">
    <property type="component" value="Unassembled WGS sequence"/>
</dbReference>
<evidence type="ECO:0000313" key="2">
    <source>
        <dbReference type="EMBL" id="GHP00135.1"/>
    </source>
</evidence>
<protein>
    <recommendedName>
        <fullName evidence="1">Carboxymuconolactone decarboxylase-like domain-containing protein</fullName>
    </recommendedName>
</protein>
<dbReference type="AlphaFoldDB" id="A0A8J3N6E9"/>
<dbReference type="Pfam" id="PF02627">
    <property type="entry name" value="CMD"/>
    <property type="match status" value="1"/>
</dbReference>
<name>A0A8J3N6E9_9CHLR</name>
<feature type="domain" description="Carboxymuconolactone decarboxylase-like" evidence="1">
    <location>
        <begin position="12"/>
        <end position="52"/>
    </location>
</feature>
<organism evidence="2 3">
    <name type="scientific">Reticulibacter mediterranei</name>
    <dbReference type="NCBI Taxonomy" id="2778369"/>
    <lineage>
        <taxon>Bacteria</taxon>
        <taxon>Bacillati</taxon>
        <taxon>Chloroflexota</taxon>
        <taxon>Ktedonobacteria</taxon>
        <taxon>Ktedonobacterales</taxon>
        <taxon>Reticulibacteraceae</taxon>
        <taxon>Reticulibacter</taxon>
    </lineage>
</organism>
<proteinExistence type="predicted"/>
<dbReference type="PANTHER" id="PTHR33570">
    <property type="entry name" value="4-CARBOXYMUCONOLACTONE DECARBOXYLASE FAMILY PROTEIN"/>
    <property type="match status" value="1"/>
</dbReference>
<comment type="caution">
    <text evidence="2">The sequence shown here is derived from an EMBL/GenBank/DDBJ whole genome shotgun (WGS) entry which is preliminary data.</text>
</comment>
<sequence>MYRLDTAQPQRAVHINAALNIGATAEEVVETIQQMAVYAGFPAALNGIGLARKVFTDRTEHL</sequence>
<evidence type="ECO:0000313" key="3">
    <source>
        <dbReference type="Proteomes" id="UP000597444"/>
    </source>
</evidence>
<accession>A0A8J3N6E9</accession>
<reference evidence="2" key="1">
    <citation type="submission" date="2020-10" db="EMBL/GenBank/DDBJ databases">
        <title>Taxonomic study of unclassified bacteria belonging to the class Ktedonobacteria.</title>
        <authorList>
            <person name="Yabe S."/>
            <person name="Wang C.M."/>
            <person name="Zheng Y."/>
            <person name="Sakai Y."/>
            <person name="Cavaletti L."/>
            <person name="Monciardini P."/>
            <person name="Donadio S."/>
        </authorList>
    </citation>
    <scope>NUCLEOTIDE SEQUENCE</scope>
    <source>
        <strain evidence="2">ID150040</strain>
    </source>
</reference>
<evidence type="ECO:0000259" key="1">
    <source>
        <dbReference type="Pfam" id="PF02627"/>
    </source>
</evidence>
<dbReference type="GO" id="GO:0051920">
    <property type="term" value="F:peroxiredoxin activity"/>
    <property type="evidence" value="ECO:0007669"/>
    <property type="project" value="InterPro"/>
</dbReference>
<dbReference type="InterPro" id="IPR003779">
    <property type="entry name" value="CMD-like"/>
</dbReference>
<dbReference type="InterPro" id="IPR052512">
    <property type="entry name" value="4CMD/NDH-1_regulator"/>
</dbReference>
<dbReference type="InterPro" id="IPR029032">
    <property type="entry name" value="AhpD-like"/>
</dbReference>